<name>A0A0A8X311_MESS1</name>
<evidence type="ECO:0000313" key="2">
    <source>
        <dbReference type="EMBL" id="GAM12526.1"/>
    </source>
</evidence>
<feature type="region of interest" description="Disordered" evidence="1">
    <location>
        <begin position="1"/>
        <end position="43"/>
    </location>
</feature>
<protein>
    <submittedName>
        <fullName evidence="2">Uncharacterized protein</fullName>
    </submittedName>
</protein>
<organism evidence="2 3">
    <name type="scientific">Mesobacillus selenatarsenatis (strain DSM 18680 / JCM 14380 / FERM P-15431 / SF-1)</name>
    <dbReference type="NCBI Taxonomy" id="1321606"/>
    <lineage>
        <taxon>Bacteria</taxon>
        <taxon>Bacillati</taxon>
        <taxon>Bacillota</taxon>
        <taxon>Bacilli</taxon>
        <taxon>Bacillales</taxon>
        <taxon>Bacillaceae</taxon>
        <taxon>Mesobacillus</taxon>
    </lineage>
</organism>
<proteinExistence type="predicted"/>
<sequence>MFKNTKKPGADGSAPGSSNSMNTKGGQKSPPHSPKLAIKREKR</sequence>
<reference evidence="2 3" key="1">
    <citation type="submission" date="2013-06" db="EMBL/GenBank/DDBJ databases">
        <title>Whole genome shotgun sequence of Bacillus selenatarsenatis SF-1.</title>
        <authorList>
            <person name="Kuroda M."/>
            <person name="Sei K."/>
            <person name="Yamashita M."/>
            <person name="Ike M."/>
        </authorList>
    </citation>
    <scope>NUCLEOTIDE SEQUENCE [LARGE SCALE GENOMIC DNA]</scope>
    <source>
        <strain evidence="2 3">SF-1</strain>
    </source>
</reference>
<evidence type="ECO:0000256" key="1">
    <source>
        <dbReference type="SAM" id="MobiDB-lite"/>
    </source>
</evidence>
<comment type="caution">
    <text evidence="2">The sequence shown here is derived from an EMBL/GenBank/DDBJ whole genome shotgun (WGS) entry which is preliminary data.</text>
</comment>
<dbReference type="EMBL" id="BASE01000013">
    <property type="protein sequence ID" value="GAM12526.1"/>
    <property type="molecule type" value="Genomic_DNA"/>
</dbReference>
<accession>A0A0A8X311</accession>
<dbReference type="Proteomes" id="UP000031014">
    <property type="component" value="Unassembled WGS sequence"/>
</dbReference>
<dbReference type="AlphaFoldDB" id="A0A0A8X311"/>
<evidence type="ECO:0000313" key="3">
    <source>
        <dbReference type="Proteomes" id="UP000031014"/>
    </source>
</evidence>
<gene>
    <name evidence="2" type="ORF">SAMD00020551_0661</name>
</gene>
<feature type="compositionally biased region" description="Polar residues" evidence="1">
    <location>
        <begin position="15"/>
        <end position="26"/>
    </location>
</feature>
<keyword evidence="3" id="KW-1185">Reference proteome</keyword>